<dbReference type="GO" id="GO:0022857">
    <property type="term" value="F:transmembrane transporter activity"/>
    <property type="evidence" value="ECO:0007669"/>
    <property type="project" value="InterPro"/>
</dbReference>
<keyword evidence="3" id="KW-0813">Transport</keyword>
<organism evidence="8 9">
    <name type="scientific">Boothiomyces macroporosus</name>
    <dbReference type="NCBI Taxonomy" id="261099"/>
    <lineage>
        <taxon>Eukaryota</taxon>
        <taxon>Fungi</taxon>
        <taxon>Fungi incertae sedis</taxon>
        <taxon>Chytridiomycota</taxon>
        <taxon>Chytridiomycota incertae sedis</taxon>
        <taxon>Chytridiomycetes</taxon>
        <taxon>Rhizophydiales</taxon>
        <taxon>Terramycetaceae</taxon>
        <taxon>Boothiomyces</taxon>
    </lineage>
</organism>
<evidence type="ECO:0000256" key="6">
    <source>
        <dbReference type="ARBA" id="ARBA00023136"/>
    </source>
</evidence>
<keyword evidence="5 7" id="KW-1133">Transmembrane helix</keyword>
<dbReference type="Pfam" id="PF06027">
    <property type="entry name" value="SLC35F"/>
    <property type="match status" value="1"/>
</dbReference>
<name>A0AAD5UHG8_9FUNG</name>
<feature type="transmembrane region" description="Helical" evidence="7">
    <location>
        <begin position="21"/>
        <end position="41"/>
    </location>
</feature>
<evidence type="ECO:0000256" key="4">
    <source>
        <dbReference type="ARBA" id="ARBA00022692"/>
    </source>
</evidence>
<evidence type="ECO:0000256" key="5">
    <source>
        <dbReference type="ARBA" id="ARBA00022989"/>
    </source>
</evidence>
<dbReference type="AlphaFoldDB" id="A0AAD5UHG8"/>
<evidence type="ECO:0000313" key="8">
    <source>
        <dbReference type="EMBL" id="KAJ3255804.1"/>
    </source>
</evidence>
<evidence type="ECO:0000256" key="1">
    <source>
        <dbReference type="ARBA" id="ARBA00004141"/>
    </source>
</evidence>
<sequence>MVVGLVIINLTKIDSQGINSFGLFLALLSAIGFAINPVLLTKLCDNYHTALSSFGFVSSLLSLVVCNLTREGQLDRDQLLNSTSPKKYFVIGYIFIYALYYMFQPMYIKRYDAVSFQLHTITTDLVVYLFNYGEYGTPFSLVYLVGYFVVLVGLVLYNLDFSDKAKPEELEMQAVQVIEVRT</sequence>
<dbReference type="InterPro" id="IPR037185">
    <property type="entry name" value="EmrE-like"/>
</dbReference>
<dbReference type="Proteomes" id="UP001210925">
    <property type="component" value="Unassembled WGS sequence"/>
</dbReference>
<reference evidence="8" key="1">
    <citation type="submission" date="2020-05" db="EMBL/GenBank/DDBJ databases">
        <title>Phylogenomic resolution of chytrid fungi.</title>
        <authorList>
            <person name="Stajich J.E."/>
            <person name="Amses K."/>
            <person name="Simmons R."/>
            <person name="Seto K."/>
            <person name="Myers J."/>
            <person name="Bonds A."/>
            <person name="Quandt C.A."/>
            <person name="Barry K."/>
            <person name="Liu P."/>
            <person name="Grigoriev I."/>
            <person name="Longcore J.E."/>
            <person name="James T.Y."/>
        </authorList>
    </citation>
    <scope>NUCLEOTIDE SEQUENCE</scope>
    <source>
        <strain evidence="8">PLAUS21</strain>
    </source>
</reference>
<dbReference type="GO" id="GO:0016020">
    <property type="term" value="C:membrane"/>
    <property type="evidence" value="ECO:0007669"/>
    <property type="project" value="UniProtKB-SubCell"/>
</dbReference>
<evidence type="ECO:0000256" key="3">
    <source>
        <dbReference type="ARBA" id="ARBA00022448"/>
    </source>
</evidence>
<keyword evidence="6 7" id="KW-0472">Membrane</keyword>
<evidence type="ECO:0000313" key="9">
    <source>
        <dbReference type="Proteomes" id="UP001210925"/>
    </source>
</evidence>
<accession>A0AAD5UHG8</accession>
<feature type="transmembrane region" description="Helical" evidence="7">
    <location>
        <begin position="47"/>
        <end position="68"/>
    </location>
</feature>
<keyword evidence="4 7" id="KW-0812">Transmembrane</keyword>
<evidence type="ECO:0000256" key="7">
    <source>
        <dbReference type="SAM" id="Phobius"/>
    </source>
</evidence>
<comment type="caution">
    <text evidence="8">The sequence shown here is derived from an EMBL/GenBank/DDBJ whole genome shotgun (WGS) entry which is preliminary data.</text>
</comment>
<comment type="subcellular location">
    <subcellularLocation>
        <location evidence="1">Membrane</location>
        <topology evidence="1">Multi-pass membrane protein</topology>
    </subcellularLocation>
</comment>
<dbReference type="SUPFAM" id="SSF103481">
    <property type="entry name" value="Multidrug resistance efflux transporter EmrE"/>
    <property type="match status" value="1"/>
</dbReference>
<comment type="similarity">
    <text evidence="2">Belongs to the SLC35F solute transporter family.</text>
</comment>
<dbReference type="InterPro" id="IPR009262">
    <property type="entry name" value="SLC35_F1/F2/F6"/>
</dbReference>
<evidence type="ECO:0000256" key="2">
    <source>
        <dbReference type="ARBA" id="ARBA00007863"/>
    </source>
</evidence>
<feature type="transmembrane region" description="Helical" evidence="7">
    <location>
        <begin position="139"/>
        <end position="159"/>
    </location>
</feature>
<proteinExistence type="inferred from homology"/>
<feature type="transmembrane region" description="Helical" evidence="7">
    <location>
        <begin position="88"/>
        <end position="108"/>
    </location>
</feature>
<keyword evidence="9" id="KW-1185">Reference proteome</keyword>
<protein>
    <submittedName>
        <fullName evidence="8">Uncharacterized protein</fullName>
    </submittedName>
</protein>
<gene>
    <name evidence="8" type="ORF">HK103_006062</name>
</gene>
<dbReference type="EMBL" id="JADGKB010000060">
    <property type="protein sequence ID" value="KAJ3255804.1"/>
    <property type="molecule type" value="Genomic_DNA"/>
</dbReference>